<keyword evidence="3" id="KW-1185">Reference proteome</keyword>
<evidence type="ECO:0000313" key="2">
    <source>
        <dbReference type="EMBL" id="RZT00431.1"/>
    </source>
</evidence>
<sequence length="149" mass="16945">MKGLKGSYTVEAALIMWVLIFSVWSVVMLAVCQYDKIVLESIAAKKSWELAWREEEELRREIWKTSEEKMFGARVLEIEISKGLLTTEVNCSAEFEMPIPGIWKLVSGKKQILFYAETCCGHPQAAEAVRILYAWKGRGEGQDDGPLQK</sequence>
<dbReference type="RefSeq" id="WP_130435047.1">
    <property type="nucleotide sequence ID" value="NZ_SGXF01000003.1"/>
</dbReference>
<proteinExistence type="predicted"/>
<protein>
    <recommendedName>
        <fullName evidence="4">TadE-like protein</fullName>
    </recommendedName>
</protein>
<gene>
    <name evidence="2" type="ORF">EV209_1740</name>
</gene>
<comment type="caution">
    <text evidence="2">The sequence shown here is derived from an EMBL/GenBank/DDBJ whole genome shotgun (WGS) entry which is preliminary data.</text>
</comment>
<name>A0A4Q7PKP5_9FIRM</name>
<evidence type="ECO:0000313" key="3">
    <source>
        <dbReference type="Proteomes" id="UP000292927"/>
    </source>
</evidence>
<dbReference type="AlphaFoldDB" id="A0A4Q7PKP5"/>
<dbReference type="Proteomes" id="UP000292927">
    <property type="component" value="Unassembled WGS sequence"/>
</dbReference>
<keyword evidence="1" id="KW-0472">Membrane</keyword>
<evidence type="ECO:0000256" key="1">
    <source>
        <dbReference type="SAM" id="Phobius"/>
    </source>
</evidence>
<feature type="transmembrane region" description="Helical" evidence="1">
    <location>
        <begin position="12"/>
        <end position="31"/>
    </location>
</feature>
<reference evidence="2 3" key="1">
    <citation type="submission" date="2019-02" db="EMBL/GenBank/DDBJ databases">
        <title>Genomic Encyclopedia of Type Strains, Phase IV (KMG-IV): sequencing the most valuable type-strain genomes for metagenomic binning, comparative biology and taxonomic classification.</title>
        <authorList>
            <person name="Goeker M."/>
        </authorList>
    </citation>
    <scope>NUCLEOTIDE SEQUENCE [LARGE SCALE GENOMIC DNA]</scope>
    <source>
        <strain evidence="2 3">DSM 29486</strain>
    </source>
</reference>
<keyword evidence="1" id="KW-0812">Transmembrane</keyword>
<organism evidence="2 3">
    <name type="scientific">Cuneatibacter caecimuris</name>
    <dbReference type="NCBI Taxonomy" id="1796618"/>
    <lineage>
        <taxon>Bacteria</taxon>
        <taxon>Bacillati</taxon>
        <taxon>Bacillota</taxon>
        <taxon>Clostridia</taxon>
        <taxon>Lachnospirales</taxon>
        <taxon>Lachnospiraceae</taxon>
        <taxon>Cuneatibacter</taxon>
    </lineage>
</organism>
<evidence type="ECO:0008006" key="4">
    <source>
        <dbReference type="Google" id="ProtNLM"/>
    </source>
</evidence>
<keyword evidence="1" id="KW-1133">Transmembrane helix</keyword>
<accession>A0A4Q7PKP5</accession>
<dbReference type="EMBL" id="SGXF01000003">
    <property type="protein sequence ID" value="RZT00431.1"/>
    <property type="molecule type" value="Genomic_DNA"/>
</dbReference>